<protein>
    <submittedName>
        <fullName evidence="1">HAD domain-containing protein</fullName>
    </submittedName>
</protein>
<proteinExistence type="predicted"/>
<dbReference type="Proteomes" id="UP001174908">
    <property type="component" value="Unassembled WGS sequence"/>
</dbReference>
<dbReference type="EMBL" id="JASZYV010000004">
    <property type="protein sequence ID" value="MDM0046798.1"/>
    <property type="molecule type" value="Genomic_DNA"/>
</dbReference>
<dbReference type="RefSeq" id="WP_286661908.1">
    <property type="nucleotide sequence ID" value="NZ_JASZYV010000004.1"/>
</dbReference>
<keyword evidence="2" id="KW-1185">Reference proteome</keyword>
<dbReference type="Pfam" id="PF18143">
    <property type="entry name" value="HAD_SAK_2"/>
    <property type="match status" value="1"/>
</dbReference>
<comment type="caution">
    <text evidence="1">The sequence shown here is derived from an EMBL/GenBank/DDBJ whole genome shotgun (WGS) entry which is preliminary data.</text>
</comment>
<name>A0ABT7NFR6_9BURK</name>
<evidence type="ECO:0000313" key="1">
    <source>
        <dbReference type="EMBL" id="MDM0046798.1"/>
    </source>
</evidence>
<evidence type="ECO:0000313" key="2">
    <source>
        <dbReference type="Proteomes" id="UP001174908"/>
    </source>
</evidence>
<accession>A0ABT7NFR6</accession>
<sequence length="174" mass="18955">MAAGRGSHVDVGWRTRVACLLDALGWIGAEMGMRVVFLDFDGVLHPAGVPAGSALPFEWISELAHLLAEHPHVGVVVHSSWRSVFSPDELREFLRPLGWRPLATVGDGAKAIAIQNYLREHPEIEDFIILDDDAQEFPAKLGAHLVACASITGVSEQRVKHSIVVWLDGPGKVQ</sequence>
<gene>
    <name evidence="1" type="ORF">QTH91_20065</name>
</gene>
<organism evidence="1 2">
    <name type="scientific">Variovorax dokdonensis</name>
    <dbReference type="NCBI Taxonomy" id="344883"/>
    <lineage>
        <taxon>Bacteria</taxon>
        <taxon>Pseudomonadati</taxon>
        <taxon>Pseudomonadota</taxon>
        <taxon>Betaproteobacteria</taxon>
        <taxon>Burkholderiales</taxon>
        <taxon>Comamonadaceae</taxon>
        <taxon>Variovorax</taxon>
    </lineage>
</organism>
<reference evidence="1" key="1">
    <citation type="submission" date="2023-06" db="EMBL/GenBank/DDBJ databases">
        <authorList>
            <person name="Jiang Y."/>
            <person name="Liu Q."/>
        </authorList>
    </citation>
    <scope>NUCLEOTIDE SEQUENCE</scope>
    <source>
        <strain evidence="1">CGMCC 1.12089</strain>
    </source>
</reference>